<feature type="signal peptide" evidence="1">
    <location>
        <begin position="1"/>
        <end position="32"/>
    </location>
</feature>
<name>A0A238KNN8_9RHOB</name>
<reference evidence="2 3" key="1">
    <citation type="submission" date="2017-05" db="EMBL/GenBank/DDBJ databases">
        <authorList>
            <person name="Song R."/>
            <person name="Chenine A.L."/>
            <person name="Ruprecht R.M."/>
        </authorList>
    </citation>
    <scope>NUCLEOTIDE SEQUENCE [LARGE SCALE GENOMIC DNA]</scope>
    <source>
        <strain evidence="2 3">CECT 8663</strain>
    </source>
</reference>
<dbReference type="Proteomes" id="UP000220836">
    <property type="component" value="Unassembled WGS sequence"/>
</dbReference>
<feature type="chain" id="PRO_5012104850" description="HEAT repeat domain-containing protein" evidence="1">
    <location>
        <begin position="33"/>
        <end position="357"/>
    </location>
</feature>
<evidence type="ECO:0008006" key="4">
    <source>
        <dbReference type="Google" id="ProtNLM"/>
    </source>
</evidence>
<organism evidence="2 3">
    <name type="scientific">Pelagimonas varians</name>
    <dbReference type="NCBI Taxonomy" id="696760"/>
    <lineage>
        <taxon>Bacteria</taxon>
        <taxon>Pseudomonadati</taxon>
        <taxon>Pseudomonadota</taxon>
        <taxon>Alphaproteobacteria</taxon>
        <taxon>Rhodobacterales</taxon>
        <taxon>Roseobacteraceae</taxon>
        <taxon>Pelagimonas</taxon>
    </lineage>
</organism>
<protein>
    <recommendedName>
        <fullName evidence="4">HEAT repeat domain-containing protein</fullName>
    </recommendedName>
</protein>
<keyword evidence="1" id="KW-0732">Signal</keyword>
<dbReference type="AlphaFoldDB" id="A0A238KNN8"/>
<evidence type="ECO:0000256" key="1">
    <source>
        <dbReference type="SAM" id="SignalP"/>
    </source>
</evidence>
<proteinExistence type="predicted"/>
<sequence length="357" mass="39066">MPLIFTYSSTMVRAVISVIVAVGLMLASSANACGFHNYTPQPTLVDRLLASDEIVLARNASNNPFRYEAYEALEGNLGSPELPFLVDSTTRHRFAIDANSAVLFARDGAYGPWQRLAYVDAALAPVLMAIMAKLPVWESGDTLDRVRFFATLLAHPDERIHKIALRELDQADYGVLRSLDLAIDPVRLMSQFNAFNESEFRAIRILLLGLSDDAQLRKRLEAGVDSNVEYEGVFLGAYATAMIELVGPEAVGLIASRYLTNPEVSLLARELLIEAMALHGATDDSALESSVLQAINSTLWLEPRLAGAAARQFGARANWSLQPVLQTLLAEGTVLGTQDRQDVAQYVAYAHDAEAKR</sequence>
<accession>A0A238KNN8</accession>
<evidence type="ECO:0000313" key="2">
    <source>
        <dbReference type="EMBL" id="SMX44240.1"/>
    </source>
</evidence>
<evidence type="ECO:0000313" key="3">
    <source>
        <dbReference type="Proteomes" id="UP000220836"/>
    </source>
</evidence>
<keyword evidence="3" id="KW-1185">Reference proteome</keyword>
<dbReference type="EMBL" id="FXYH01000010">
    <property type="protein sequence ID" value="SMX44240.1"/>
    <property type="molecule type" value="Genomic_DNA"/>
</dbReference>
<gene>
    <name evidence="2" type="ORF">PEV8663_02824</name>
</gene>